<dbReference type="EMBL" id="GBXM01042011">
    <property type="protein sequence ID" value="JAH66566.1"/>
    <property type="molecule type" value="Transcribed_RNA"/>
</dbReference>
<accession>A0A0E9ULE9</accession>
<sequence>MRCSYSAAVKSYLQKH</sequence>
<reference evidence="1" key="1">
    <citation type="submission" date="2014-11" db="EMBL/GenBank/DDBJ databases">
        <authorList>
            <person name="Amaro Gonzalez C."/>
        </authorList>
    </citation>
    <scope>NUCLEOTIDE SEQUENCE</scope>
</reference>
<dbReference type="AlphaFoldDB" id="A0A0E9ULE9"/>
<reference evidence="1" key="2">
    <citation type="journal article" date="2015" name="Fish Shellfish Immunol.">
        <title>Early steps in the European eel (Anguilla anguilla)-Vibrio vulnificus interaction in the gills: Role of the RtxA13 toxin.</title>
        <authorList>
            <person name="Callol A."/>
            <person name="Pajuelo D."/>
            <person name="Ebbesson L."/>
            <person name="Teles M."/>
            <person name="MacKenzie S."/>
            <person name="Amaro C."/>
        </authorList>
    </citation>
    <scope>NUCLEOTIDE SEQUENCE</scope>
</reference>
<evidence type="ECO:0000313" key="1">
    <source>
        <dbReference type="EMBL" id="JAH66566.1"/>
    </source>
</evidence>
<protein>
    <submittedName>
        <fullName evidence="1">Uncharacterized protein</fullName>
    </submittedName>
</protein>
<organism evidence="1">
    <name type="scientific">Anguilla anguilla</name>
    <name type="common">European freshwater eel</name>
    <name type="synonym">Muraena anguilla</name>
    <dbReference type="NCBI Taxonomy" id="7936"/>
    <lineage>
        <taxon>Eukaryota</taxon>
        <taxon>Metazoa</taxon>
        <taxon>Chordata</taxon>
        <taxon>Craniata</taxon>
        <taxon>Vertebrata</taxon>
        <taxon>Euteleostomi</taxon>
        <taxon>Actinopterygii</taxon>
        <taxon>Neopterygii</taxon>
        <taxon>Teleostei</taxon>
        <taxon>Anguilliformes</taxon>
        <taxon>Anguillidae</taxon>
        <taxon>Anguilla</taxon>
    </lineage>
</organism>
<name>A0A0E9ULE9_ANGAN</name>
<proteinExistence type="predicted"/>